<keyword evidence="2" id="KW-1185">Reference proteome</keyword>
<evidence type="ECO:0008006" key="3">
    <source>
        <dbReference type="Google" id="ProtNLM"/>
    </source>
</evidence>
<dbReference type="STRING" id="1335048.AKL17_3936"/>
<accession>A0A159Z8V6</accession>
<protein>
    <recommendedName>
        <fullName evidence="3">Transposase</fullName>
    </recommendedName>
</protein>
<evidence type="ECO:0000313" key="1">
    <source>
        <dbReference type="EMBL" id="AMY71158.1"/>
    </source>
</evidence>
<proteinExistence type="predicted"/>
<reference evidence="1 2" key="1">
    <citation type="submission" date="2015-09" db="EMBL/GenBank/DDBJ databases">
        <title>Complete genome sequence of Defluviimonas alba cai42t isolated from an oilfield in Xinjiang.</title>
        <authorList>
            <person name="Geng S."/>
            <person name="Pan X."/>
            <person name="Wu X."/>
        </authorList>
    </citation>
    <scope>NUCLEOTIDE SEQUENCE [LARGE SCALE GENOMIC DNA]</scope>
    <source>
        <strain evidence="2">cai42</strain>
    </source>
</reference>
<name>A0A159Z8V6_9RHOB</name>
<gene>
    <name evidence="1" type="ORF">AKL17_3936</name>
</gene>
<dbReference type="Proteomes" id="UP000076128">
    <property type="component" value="Chromosome"/>
</dbReference>
<dbReference type="KEGG" id="daa:AKL17_3936"/>
<organism evidence="1 2">
    <name type="scientific">Frigidibacter mobilis</name>
    <dbReference type="NCBI Taxonomy" id="1335048"/>
    <lineage>
        <taxon>Bacteria</taxon>
        <taxon>Pseudomonadati</taxon>
        <taxon>Pseudomonadota</taxon>
        <taxon>Alphaproteobacteria</taxon>
        <taxon>Rhodobacterales</taxon>
        <taxon>Paracoccaceae</taxon>
        <taxon>Frigidibacter</taxon>
    </lineage>
</organism>
<sequence length="30" mass="3270">MKEVSIMGVDLAKQVFQLHGATPKAKSHFA</sequence>
<dbReference type="EMBL" id="CP012661">
    <property type="protein sequence ID" value="AMY71158.1"/>
    <property type="molecule type" value="Genomic_DNA"/>
</dbReference>
<evidence type="ECO:0000313" key="2">
    <source>
        <dbReference type="Proteomes" id="UP000076128"/>
    </source>
</evidence>
<dbReference type="AlphaFoldDB" id="A0A159Z8V6"/>